<feature type="chain" id="PRO_5019773381" evidence="1">
    <location>
        <begin position="16"/>
        <end position="319"/>
    </location>
</feature>
<protein>
    <submittedName>
        <fullName evidence="2">T9SS C-terminal target domain-containing protein</fullName>
    </submittedName>
</protein>
<reference evidence="2 3" key="1">
    <citation type="submission" date="2019-01" db="EMBL/GenBank/DDBJ databases">
        <title>Flavobacterium sp. nov. isolated from arctic soil.</title>
        <authorList>
            <person name="Kim D.-U."/>
        </authorList>
    </citation>
    <scope>NUCLEOTIDE SEQUENCE [LARGE SCALE GENOMIC DNA]</scope>
    <source>
        <strain evidence="2 3">Kopri-42</strain>
    </source>
</reference>
<name>A0A482TK82_9FLAO</name>
<gene>
    <name evidence="2" type="ORF">DR871_010415</name>
</gene>
<dbReference type="AlphaFoldDB" id="A0A482TK82"/>
<feature type="signal peptide" evidence="1">
    <location>
        <begin position="1"/>
        <end position="15"/>
    </location>
</feature>
<keyword evidence="3" id="KW-1185">Reference proteome</keyword>
<evidence type="ECO:0000313" key="2">
    <source>
        <dbReference type="EMBL" id="RYJ51873.1"/>
    </source>
</evidence>
<organism evidence="2 3">
    <name type="scientific">Flavobacterium petrolei</name>
    <dbReference type="NCBI Taxonomy" id="2259594"/>
    <lineage>
        <taxon>Bacteria</taxon>
        <taxon>Pseudomonadati</taxon>
        <taxon>Bacteroidota</taxon>
        <taxon>Flavobacteriia</taxon>
        <taxon>Flavobacteriales</taxon>
        <taxon>Flavobacteriaceae</taxon>
        <taxon>Flavobacterium</taxon>
    </lineage>
</organism>
<keyword evidence="1" id="KW-0732">Signal</keyword>
<proteinExistence type="predicted"/>
<dbReference type="Proteomes" id="UP000253235">
    <property type="component" value="Unassembled WGS sequence"/>
</dbReference>
<sequence>MFLLVLLFTICTSHAQISGCTDPLSKNYNSLATINDGSCAYVSVKIRPKYSIKLNALLKETSSLIHSDSLLWTSNDNTETVLYGMNTKGVIQNKMQLKNVTNTDWEEISQDSDFIYIGDFGNNLTGNRKDLQILRIEKKSLNTEKQKIDTLSFSYSNQKDFKTNKANATNFDCEAFIVSGENIYLFTKQWKERKTSVYQIPKIPGKHIAQLKESYDVDGLVTSATFLPEKKLLVLAGYSRFLSPFVYLFYDYNGSDFFSGNKRKINISLPLHQVEGITTQDGLHYYLTNENFSRRPLINIPQQLHHFDLSAFLGNYLKQ</sequence>
<evidence type="ECO:0000313" key="3">
    <source>
        <dbReference type="Proteomes" id="UP000253235"/>
    </source>
</evidence>
<dbReference type="OrthoDB" id="9798438at2"/>
<evidence type="ECO:0000256" key="1">
    <source>
        <dbReference type="SAM" id="SignalP"/>
    </source>
</evidence>
<comment type="caution">
    <text evidence="2">The sequence shown here is derived from an EMBL/GenBank/DDBJ whole genome shotgun (WGS) entry which is preliminary data.</text>
</comment>
<dbReference type="EMBL" id="QNVY02000003">
    <property type="protein sequence ID" value="RYJ51873.1"/>
    <property type="molecule type" value="Genomic_DNA"/>
</dbReference>
<accession>A0A482TK82</accession>